<sequence>MAAPLTWRNVDAPDFRGSAAGFRESNELLNTALSNISRGIGDFRDANTAISDRDATARAVAMQDPALLKAALQNGQIFSGDESAKTMSAIGSRVSDLIGQQSREQGLQQQTYENNRGQQQDAAVDAFRPFSAQISQGNGTDAAFQQALSTPEGQAAFAKLTPQQQAAARQQNMGIRTGNQGILSGDLGNQSRAQSNMMQGWNDNNTVQSFADNKLSEGLAMDITSKSPDNNAALALYENMRKSGQYTPAVLQSTLGKLQGRFGDLYADPSKGGPTGSLFPTDPATLDPNAGTPNGNVWSRTVGNVPTGGVDLSTQPIGKVLDFGKQVLIPGNRGNAQLGLPADKGSSAIGPFQIVGSTLEQYGPKVLGDDWKSQPFSPANQEKVAKAIFEDNKGGDLTKQWTSLKNAQPGAYKDRSWSDVRSEIMQGEVGQVAADPAAQLAAAVKPAAAATPTPNDLAAAGRIKPAAPIDSRQATAELNNRSTQESVKNGVAYAQAKSWGKDSVLPVDVATELSQGNLKGANVQDITDNILDIQKKAQEAGVPMNATYAGEILRNSLRGLTGASWAAEKVLPQSWFGVGNKMETNKDAIDAAIKVAASGGDFDLVAGNNDRSDLTGQIAAAETAVSAAEAQYNKVYQQAQTRTDLQPYLPALLQAVSSARQQRDLLNKAQRNGSNFQSIRGRQPEPAPVARTQGTPVNGPTVDRVPRSLDPSGFSLGSR</sequence>
<dbReference type="EMBL" id="PP179312">
    <property type="protein sequence ID" value="XAI69731.1"/>
    <property type="molecule type" value="Genomic_DNA"/>
</dbReference>
<evidence type="ECO:0000313" key="3">
    <source>
        <dbReference type="EMBL" id="XAI69731.1"/>
    </source>
</evidence>
<feature type="region of interest" description="Disordered" evidence="2">
    <location>
        <begin position="670"/>
        <end position="719"/>
    </location>
</feature>
<proteinExistence type="predicted"/>
<organism evidence="3">
    <name type="scientific">Pseudomonas phage Arace01</name>
    <dbReference type="NCBI Taxonomy" id="3138526"/>
    <lineage>
        <taxon>Viruses</taxon>
    </lineage>
</organism>
<accession>A0AAU6VZC7</accession>
<feature type="coiled-coil region" evidence="1">
    <location>
        <begin position="611"/>
        <end position="638"/>
    </location>
</feature>
<evidence type="ECO:0000256" key="2">
    <source>
        <dbReference type="SAM" id="MobiDB-lite"/>
    </source>
</evidence>
<evidence type="ECO:0000256" key="1">
    <source>
        <dbReference type="SAM" id="Coils"/>
    </source>
</evidence>
<protein>
    <submittedName>
        <fullName evidence="3">Structural protein</fullName>
    </submittedName>
</protein>
<keyword evidence="1" id="KW-0175">Coiled coil</keyword>
<reference evidence="3" key="1">
    <citation type="journal article" date="2024" name="J. Gen. Virol.">
        <title>Novel phages of Pseudomonas syringae unveil numerous potential auxiliary metabolic genes.</title>
        <authorList>
            <person name="Feltin C."/>
            <person name="Garneau J.R."/>
            <person name="Morris C.E."/>
            <person name="Berard A."/>
            <person name="Torres-Barcelo C."/>
        </authorList>
    </citation>
    <scope>NUCLEOTIDE SEQUENCE</scope>
</reference>
<gene>
    <name evidence="3" type="ORF">Arace01_00065</name>
</gene>
<feature type="compositionally biased region" description="Polar residues" evidence="2">
    <location>
        <begin position="670"/>
        <end position="680"/>
    </location>
</feature>
<dbReference type="Gene3D" id="1.10.530.10">
    <property type="match status" value="1"/>
</dbReference>
<name>A0AAU6VZC7_9VIRU</name>